<organism evidence="1 2">
    <name type="scientific">Puccinia striiformis f. sp. tritici PST-78</name>
    <dbReference type="NCBI Taxonomy" id="1165861"/>
    <lineage>
        <taxon>Eukaryota</taxon>
        <taxon>Fungi</taxon>
        <taxon>Dikarya</taxon>
        <taxon>Basidiomycota</taxon>
        <taxon>Pucciniomycotina</taxon>
        <taxon>Pucciniomycetes</taxon>
        <taxon>Pucciniales</taxon>
        <taxon>Pucciniaceae</taxon>
        <taxon>Puccinia</taxon>
    </lineage>
</organism>
<dbReference type="EMBL" id="AJIL01000086">
    <property type="protein sequence ID" value="KNE96119.1"/>
    <property type="molecule type" value="Genomic_DNA"/>
</dbReference>
<dbReference type="AlphaFoldDB" id="A0A0L0VAW1"/>
<sequence>MKVRTGTDQQAFQPKAGNIAQLALAAQPDLSANDPLDTWLASGLILDNGSPVNALKWWIQQKQAGNSHGGLLRMALGVLSCPVI</sequence>
<evidence type="ECO:0000313" key="2">
    <source>
        <dbReference type="Proteomes" id="UP000054564"/>
    </source>
</evidence>
<keyword evidence="2" id="KW-1185">Reference proteome</keyword>
<gene>
    <name evidence="1" type="ORF">PSTG_10541</name>
</gene>
<comment type="caution">
    <text evidence="1">The sequence shown here is derived from an EMBL/GenBank/DDBJ whole genome shotgun (WGS) entry which is preliminary data.</text>
</comment>
<name>A0A0L0VAW1_9BASI</name>
<reference evidence="2" key="1">
    <citation type="submission" date="2014-03" db="EMBL/GenBank/DDBJ databases">
        <title>The Genome Sequence of Puccinia striiformis f. sp. tritici PST-78.</title>
        <authorList>
            <consortium name="The Broad Institute Genome Sequencing Platform"/>
            <person name="Cuomo C."/>
            <person name="Hulbert S."/>
            <person name="Chen X."/>
            <person name="Walker B."/>
            <person name="Young S.K."/>
            <person name="Zeng Q."/>
            <person name="Gargeya S."/>
            <person name="Fitzgerald M."/>
            <person name="Haas B."/>
            <person name="Abouelleil A."/>
            <person name="Alvarado L."/>
            <person name="Arachchi H.M."/>
            <person name="Berlin A.M."/>
            <person name="Chapman S.B."/>
            <person name="Goldberg J."/>
            <person name="Griggs A."/>
            <person name="Gujja S."/>
            <person name="Hansen M."/>
            <person name="Howarth C."/>
            <person name="Imamovic A."/>
            <person name="Larimer J."/>
            <person name="McCowan C."/>
            <person name="Montmayeur A."/>
            <person name="Murphy C."/>
            <person name="Neiman D."/>
            <person name="Pearson M."/>
            <person name="Priest M."/>
            <person name="Roberts A."/>
            <person name="Saif S."/>
            <person name="Shea T."/>
            <person name="Sisk P."/>
            <person name="Sykes S."/>
            <person name="Wortman J."/>
            <person name="Nusbaum C."/>
            <person name="Birren B."/>
        </authorList>
    </citation>
    <scope>NUCLEOTIDE SEQUENCE [LARGE SCALE GENOMIC DNA]</scope>
    <source>
        <strain evidence="2">race PST-78</strain>
    </source>
</reference>
<evidence type="ECO:0000313" key="1">
    <source>
        <dbReference type="EMBL" id="KNE96119.1"/>
    </source>
</evidence>
<proteinExistence type="predicted"/>
<accession>A0A0L0VAW1</accession>
<protein>
    <submittedName>
        <fullName evidence="1">Uncharacterized protein</fullName>
    </submittedName>
</protein>
<dbReference type="Proteomes" id="UP000054564">
    <property type="component" value="Unassembled WGS sequence"/>
</dbReference>